<keyword evidence="3" id="KW-1185">Reference proteome</keyword>
<keyword evidence="1" id="KW-0732">Signal</keyword>
<organism evidence="2 3">
    <name type="scientific">Actinomadura barringtoniae</name>
    <dbReference type="NCBI Taxonomy" id="1427535"/>
    <lineage>
        <taxon>Bacteria</taxon>
        <taxon>Bacillati</taxon>
        <taxon>Actinomycetota</taxon>
        <taxon>Actinomycetes</taxon>
        <taxon>Streptosporangiales</taxon>
        <taxon>Thermomonosporaceae</taxon>
        <taxon>Actinomadura</taxon>
    </lineage>
</organism>
<evidence type="ECO:0000313" key="3">
    <source>
        <dbReference type="Proteomes" id="UP000669179"/>
    </source>
</evidence>
<reference evidence="2" key="1">
    <citation type="submission" date="2021-03" db="EMBL/GenBank/DDBJ databases">
        <authorList>
            <person name="Kanchanasin P."/>
            <person name="Saeng-In P."/>
            <person name="Phongsopitanun W."/>
            <person name="Yuki M."/>
            <person name="Kudo T."/>
            <person name="Ohkuma M."/>
            <person name="Tanasupawat S."/>
        </authorList>
    </citation>
    <scope>NUCLEOTIDE SEQUENCE</scope>
    <source>
        <strain evidence="2">GKU 128</strain>
    </source>
</reference>
<dbReference type="EMBL" id="JAGEOJ010000005">
    <property type="protein sequence ID" value="MBO2447966.1"/>
    <property type="molecule type" value="Genomic_DNA"/>
</dbReference>
<feature type="chain" id="PRO_5039542377" description="Ig-like domain-containing protein" evidence="1">
    <location>
        <begin position="20"/>
        <end position="197"/>
    </location>
</feature>
<gene>
    <name evidence="2" type="ORF">J4573_12755</name>
</gene>
<sequence>MLKTLSLMTAAITALSPTAQDPTWTVSPGGSFTAAASVDIKNVTRGWTISCQSMDVTGSAESGANQQGQWLLTFPTVTFTGCTGPGGTYTVTPASDFQWVFNAEGYDAGTTNGALTYVQLTAEASNGCKTDITAPDGGPGTAAARHANSDGSLSVNGDTLQATFTNFACSADTIATGDKFSFSTSLPITPRQTITSP</sequence>
<evidence type="ECO:0000256" key="1">
    <source>
        <dbReference type="SAM" id="SignalP"/>
    </source>
</evidence>
<dbReference type="Proteomes" id="UP000669179">
    <property type="component" value="Unassembled WGS sequence"/>
</dbReference>
<accession>A0A939T1P1</accession>
<dbReference type="RefSeq" id="WP_208255639.1">
    <property type="nucleotide sequence ID" value="NZ_JAGEOJ010000005.1"/>
</dbReference>
<evidence type="ECO:0000313" key="2">
    <source>
        <dbReference type="EMBL" id="MBO2447966.1"/>
    </source>
</evidence>
<evidence type="ECO:0008006" key="4">
    <source>
        <dbReference type="Google" id="ProtNLM"/>
    </source>
</evidence>
<name>A0A939T1P1_9ACTN</name>
<feature type="signal peptide" evidence="1">
    <location>
        <begin position="1"/>
        <end position="19"/>
    </location>
</feature>
<dbReference type="AlphaFoldDB" id="A0A939T1P1"/>
<proteinExistence type="predicted"/>
<comment type="caution">
    <text evidence="2">The sequence shown here is derived from an EMBL/GenBank/DDBJ whole genome shotgun (WGS) entry which is preliminary data.</text>
</comment>
<protein>
    <recommendedName>
        <fullName evidence="4">Ig-like domain-containing protein</fullName>
    </recommendedName>
</protein>